<dbReference type="SMART" id="SM00382">
    <property type="entry name" value="AAA"/>
    <property type="match status" value="1"/>
</dbReference>
<reference evidence="4 5" key="2">
    <citation type="submission" date="2018-06" db="EMBL/GenBank/DDBJ databases">
        <title>Marinobactersediminissp. nov, a moderately halophilic bacterium isolated from marine solar saltern.</title>
        <authorList>
            <person name="Zhang Y."/>
        </authorList>
    </citation>
    <scope>NUCLEOTIDE SEQUENCE [LARGE SCALE GENOMIC DNA]</scope>
    <source>
        <strain evidence="4 5">F01</strain>
    </source>
</reference>
<evidence type="ECO:0000313" key="5">
    <source>
        <dbReference type="Proteomes" id="UP000253987"/>
    </source>
</evidence>
<dbReference type="AlphaFoldDB" id="A0A2V3ZQH8"/>
<evidence type="ECO:0000256" key="2">
    <source>
        <dbReference type="ARBA" id="ARBA00022840"/>
    </source>
</evidence>
<keyword evidence="5" id="KW-1185">Reference proteome</keyword>
<dbReference type="Proteomes" id="UP000253987">
    <property type="component" value="Unassembled WGS sequence"/>
</dbReference>
<dbReference type="GO" id="GO:0022857">
    <property type="term" value="F:transmembrane transporter activity"/>
    <property type="evidence" value="ECO:0007669"/>
    <property type="project" value="TreeGrafter"/>
</dbReference>
<dbReference type="InterPro" id="IPR027417">
    <property type="entry name" value="P-loop_NTPase"/>
</dbReference>
<protein>
    <submittedName>
        <fullName evidence="4">ABC transporter</fullName>
    </submittedName>
</protein>
<keyword evidence="2" id="KW-0067">ATP-binding</keyword>
<accession>A0A2V3ZQH8</accession>
<dbReference type="RefSeq" id="WP_114612021.1">
    <property type="nucleotide sequence ID" value="NZ_QFWX01000002.1"/>
</dbReference>
<sequence length="231" mass="24214">MSSAVLVARGLSKDFTSGGQRVPVLSGLSLCVRPGESLAVVGRSGSGKSTLLNLLCGLQAPKEGLITVAGESFRRPRKSSERSDDDARWAELRRRSIGVVFQEANLMPALSLVDNVRLRAHLAGHATGGERGWLERLGVGAEADRYPDQVSGGQAQRAALAMVFAMAPALILADEPTGSLDRHTADAVADCLFAMQGDSGCALVLATHDSELAARCDHLLDLSALDPAGTE</sequence>
<dbReference type="PROSITE" id="PS00211">
    <property type="entry name" value="ABC_TRANSPORTER_1"/>
    <property type="match status" value="1"/>
</dbReference>
<name>A0A2V3ZQH8_9GAMM</name>
<keyword evidence="1" id="KW-0547">Nucleotide-binding</keyword>
<dbReference type="Pfam" id="PF00005">
    <property type="entry name" value="ABC_tran"/>
    <property type="match status" value="1"/>
</dbReference>
<dbReference type="InterPro" id="IPR003593">
    <property type="entry name" value="AAA+_ATPase"/>
</dbReference>
<evidence type="ECO:0000256" key="1">
    <source>
        <dbReference type="ARBA" id="ARBA00022741"/>
    </source>
</evidence>
<feature type="domain" description="ABC transporter" evidence="3">
    <location>
        <begin position="6"/>
        <end position="228"/>
    </location>
</feature>
<dbReference type="OrthoDB" id="9801477at2"/>
<dbReference type="PROSITE" id="PS50893">
    <property type="entry name" value="ABC_TRANSPORTER_2"/>
    <property type="match status" value="1"/>
</dbReference>
<organism evidence="4 5">
    <name type="scientific">Marinobacter vulgaris</name>
    <dbReference type="NCBI Taxonomy" id="1928331"/>
    <lineage>
        <taxon>Bacteria</taxon>
        <taxon>Pseudomonadati</taxon>
        <taxon>Pseudomonadota</taxon>
        <taxon>Gammaproteobacteria</taxon>
        <taxon>Pseudomonadales</taxon>
        <taxon>Marinobacteraceae</taxon>
        <taxon>Marinobacter</taxon>
    </lineage>
</organism>
<evidence type="ECO:0000259" key="3">
    <source>
        <dbReference type="PROSITE" id="PS50893"/>
    </source>
</evidence>
<proteinExistence type="predicted"/>
<reference evidence="5" key="1">
    <citation type="submission" date="2018-05" db="EMBL/GenBank/DDBJ databases">
        <authorList>
            <person name="Lu D."/>
        </authorList>
    </citation>
    <scope>NUCLEOTIDE SEQUENCE [LARGE SCALE GENOMIC DNA]</scope>
    <source>
        <strain evidence="5">F01</strain>
    </source>
</reference>
<dbReference type="PANTHER" id="PTHR24220">
    <property type="entry name" value="IMPORT ATP-BINDING PROTEIN"/>
    <property type="match status" value="1"/>
</dbReference>
<dbReference type="GO" id="GO:0005886">
    <property type="term" value="C:plasma membrane"/>
    <property type="evidence" value="ECO:0007669"/>
    <property type="project" value="TreeGrafter"/>
</dbReference>
<dbReference type="InterPro" id="IPR017871">
    <property type="entry name" value="ABC_transporter-like_CS"/>
</dbReference>
<dbReference type="EMBL" id="QFWX01000002">
    <property type="protein sequence ID" value="PXX92467.1"/>
    <property type="molecule type" value="Genomic_DNA"/>
</dbReference>
<dbReference type="GO" id="GO:0016887">
    <property type="term" value="F:ATP hydrolysis activity"/>
    <property type="evidence" value="ECO:0007669"/>
    <property type="project" value="InterPro"/>
</dbReference>
<dbReference type="SUPFAM" id="SSF52540">
    <property type="entry name" value="P-loop containing nucleoside triphosphate hydrolases"/>
    <property type="match status" value="1"/>
</dbReference>
<comment type="caution">
    <text evidence="4">The sequence shown here is derived from an EMBL/GenBank/DDBJ whole genome shotgun (WGS) entry which is preliminary data.</text>
</comment>
<dbReference type="InterPro" id="IPR003439">
    <property type="entry name" value="ABC_transporter-like_ATP-bd"/>
</dbReference>
<dbReference type="InterPro" id="IPR015854">
    <property type="entry name" value="ABC_transpr_LolD-like"/>
</dbReference>
<evidence type="ECO:0000313" key="4">
    <source>
        <dbReference type="EMBL" id="PXX92467.1"/>
    </source>
</evidence>
<dbReference type="GO" id="GO:0005524">
    <property type="term" value="F:ATP binding"/>
    <property type="evidence" value="ECO:0007669"/>
    <property type="project" value="UniProtKB-KW"/>
</dbReference>
<dbReference type="Gene3D" id="3.40.50.300">
    <property type="entry name" value="P-loop containing nucleotide triphosphate hydrolases"/>
    <property type="match status" value="1"/>
</dbReference>
<gene>
    <name evidence="4" type="ORF">DIT71_04530</name>
</gene>